<evidence type="ECO:0000313" key="2">
    <source>
        <dbReference type="Proteomes" id="UP000662747"/>
    </source>
</evidence>
<evidence type="ECO:0000313" key="1">
    <source>
        <dbReference type="EMBL" id="QSQ27461.1"/>
    </source>
</evidence>
<reference evidence="1 2" key="1">
    <citation type="submission" date="2021-02" db="EMBL/GenBank/DDBJ databases">
        <title>De Novo genome assembly of isolated myxobacteria.</title>
        <authorList>
            <person name="Stevens D.C."/>
        </authorList>
    </citation>
    <scope>NUCLEOTIDE SEQUENCE [LARGE SCALE GENOMIC DNA]</scope>
    <source>
        <strain evidence="2">SCPEA02</strain>
    </source>
</reference>
<dbReference type="RefSeq" id="WP_206728982.1">
    <property type="nucleotide sequence ID" value="NZ_CP071090.1"/>
</dbReference>
<name>A0ABX7PAG4_9BACT</name>
<accession>A0ABX7PAG4</accession>
<proteinExistence type="predicted"/>
<protein>
    <submittedName>
        <fullName evidence="1">Uncharacterized protein</fullName>
    </submittedName>
</protein>
<dbReference type="EMBL" id="CP071090">
    <property type="protein sequence ID" value="QSQ27461.1"/>
    <property type="molecule type" value="Genomic_DNA"/>
</dbReference>
<organism evidence="1 2">
    <name type="scientific">Pyxidicoccus parkwayensis</name>
    <dbReference type="NCBI Taxonomy" id="2813578"/>
    <lineage>
        <taxon>Bacteria</taxon>
        <taxon>Pseudomonadati</taxon>
        <taxon>Myxococcota</taxon>
        <taxon>Myxococcia</taxon>
        <taxon>Myxococcales</taxon>
        <taxon>Cystobacterineae</taxon>
        <taxon>Myxococcaceae</taxon>
        <taxon>Pyxidicoccus</taxon>
    </lineage>
</organism>
<keyword evidence="2" id="KW-1185">Reference proteome</keyword>
<dbReference type="Proteomes" id="UP000662747">
    <property type="component" value="Chromosome"/>
</dbReference>
<gene>
    <name evidence="1" type="ORF">JY651_22230</name>
</gene>
<sequence>MLMPELEIGGVCAHFESVGRRNCIPIIEHRDPETGLGGYLAVSLEDPEGALLDVSYVAEDPHQRSSLTLIDWLELMCEDLETHEYPRFSLEAPLEWTLLSQPVAKQDLVALPEGTAFLVKERRRTKRRPWALHGKMTPEHWATVYVNADAVTEDPDPHKIEFHDDAARIATTRLRCETRRAPELWRKTDEALAVSLKVPCDWMWQGMLTIKRP</sequence>